<sequence>MKKWMSAVCVLMAVLFMTGCGKDKSFNPSVSSLYIEKNGEITQAIVESFAQEYYSLDEFSAMVQKEVDVYNQKLGETKITVESTEVKDSVMYLKLHYADADTYRLYNEEYLFVGSVEDALSEGLSFNMIFRDADYEGEYTAADVTENKSETVAVAKEEGVIQLEKPVKYVSSNVEILDAHTVEVMPIEAEDEYAYIIY</sequence>
<organism evidence="2 3">
    <name type="scientific">Hominiventricola aquisgranensis</name>
    <dbReference type="NCBI Taxonomy" id="3133164"/>
    <lineage>
        <taxon>Bacteria</taxon>
        <taxon>Bacillati</taxon>
        <taxon>Bacillota</taxon>
        <taxon>Clostridia</taxon>
        <taxon>Lachnospirales</taxon>
        <taxon>Lachnospiraceae</taxon>
        <taxon>Hominiventricola</taxon>
    </lineage>
</organism>
<accession>A0ABV1HXE1</accession>
<name>A0ABV1HXE1_9FIRM</name>
<comment type="caution">
    <text evidence="2">The sequence shown here is derived from an EMBL/GenBank/DDBJ whole genome shotgun (WGS) entry which is preliminary data.</text>
</comment>
<gene>
    <name evidence="2" type="ORF">WMO62_00150</name>
</gene>
<keyword evidence="3" id="KW-1185">Reference proteome</keyword>
<dbReference type="RefSeq" id="WP_117496583.1">
    <property type="nucleotide sequence ID" value="NZ_JBBMFC010000001.1"/>
</dbReference>
<evidence type="ECO:0008006" key="4">
    <source>
        <dbReference type="Google" id="ProtNLM"/>
    </source>
</evidence>
<protein>
    <recommendedName>
        <fullName evidence="4">Lipoprotein</fullName>
    </recommendedName>
</protein>
<dbReference type="Proteomes" id="UP001470288">
    <property type="component" value="Unassembled WGS sequence"/>
</dbReference>
<dbReference type="EMBL" id="JBBMFC010000001">
    <property type="protein sequence ID" value="MEQ2577250.1"/>
    <property type="molecule type" value="Genomic_DNA"/>
</dbReference>
<reference evidence="2 3" key="1">
    <citation type="submission" date="2024-03" db="EMBL/GenBank/DDBJ databases">
        <title>Human intestinal bacterial collection.</title>
        <authorList>
            <person name="Pauvert C."/>
            <person name="Hitch T.C.A."/>
            <person name="Clavel T."/>
        </authorList>
    </citation>
    <scope>NUCLEOTIDE SEQUENCE [LARGE SCALE GENOMIC DNA]</scope>
    <source>
        <strain evidence="2 3">CLA-AA-H78B</strain>
    </source>
</reference>
<evidence type="ECO:0000313" key="2">
    <source>
        <dbReference type="EMBL" id="MEQ2577250.1"/>
    </source>
</evidence>
<evidence type="ECO:0000313" key="3">
    <source>
        <dbReference type="Proteomes" id="UP001470288"/>
    </source>
</evidence>
<proteinExistence type="predicted"/>
<evidence type="ECO:0000256" key="1">
    <source>
        <dbReference type="SAM" id="SignalP"/>
    </source>
</evidence>
<feature type="signal peptide" evidence="1">
    <location>
        <begin position="1"/>
        <end position="21"/>
    </location>
</feature>
<dbReference type="PROSITE" id="PS51257">
    <property type="entry name" value="PROKAR_LIPOPROTEIN"/>
    <property type="match status" value="1"/>
</dbReference>
<keyword evidence="1" id="KW-0732">Signal</keyword>
<feature type="chain" id="PRO_5046277697" description="Lipoprotein" evidence="1">
    <location>
        <begin position="22"/>
        <end position="198"/>
    </location>
</feature>